<dbReference type="InterPro" id="IPR045851">
    <property type="entry name" value="AMP-bd_C_sf"/>
</dbReference>
<reference evidence="5" key="1">
    <citation type="submission" date="2021-01" db="EMBL/GenBank/DDBJ databases">
        <title>Paracoccus amoyensis sp. nov., isolated from the surface seawater along the coast of Xiamen Island, China.</title>
        <authorList>
            <person name="Lyu L."/>
        </authorList>
    </citation>
    <scope>NUCLEOTIDE SEQUENCE</scope>
    <source>
        <strain evidence="5">MJ17</strain>
    </source>
</reference>
<dbReference type="Gene3D" id="3.30.300.30">
    <property type="match status" value="1"/>
</dbReference>
<dbReference type="PROSITE" id="PS00455">
    <property type="entry name" value="AMP_BINDING"/>
    <property type="match status" value="1"/>
</dbReference>
<dbReference type="GO" id="GO:0044550">
    <property type="term" value="P:secondary metabolite biosynthetic process"/>
    <property type="evidence" value="ECO:0007669"/>
    <property type="project" value="TreeGrafter"/>
</dbReference>
<dbReference type="PROSITE" id="PS50075">
    <property type="entry name" value="CARRIER"/>
    <property type="match status" value="2"/>
</dbReference>
<dbReference type="InterPro" id="IPR020806">
    <property type="entry name" value="PKS_PP-bd"/>
</dbReference>
<dbReference type="Pfam" id="PF13193">
    <property type="entry name" value="AMP-binding_C"/>
    <property type="match status" value="1"/>
</dbReference>
<dbReference type="Gene3D" id="3.30.559.30">
    <property type="entry name" value="Nonribosomal peptide synthetase, condensation domain"/>
    <property type="match status" value="2"/>
</dbReference>
<dbReference type="InterPro" id="IPR000873">
    <property type="entry name" value="AMP-dep_synth/lig_dom"/>
</dbReference>
<protein>
    <submittedName>
        <fullName evidence="5">Amino acid adenylation domain-containing protein</fullName>
    </submittedName>
</protein>
<dbReference type="GO" id="GO:0072330">
    <property type="term" value="P:monocarboxylic acid biosynthetic process"/>
    <property type="evidence" value="ECO:0007669"/>
    <property type="project" value="UniProtKB-ARBA"/>
</dbReference>
<dbReference type="CDD" id="cd19543">
    <property type="entry name" value="DCL_NRPS"/>
    <property type="match status" value="1"/>
</dbReference>
<evidence type="ECO:0000259" key="4">
    <source>
        <dbReference type="PROSITE" id="PS50075"/>
    </source>
</evidence>
<dbReference type="PROSITE" id="PS00012">
    <property type="entry name" value="PHOSPHOPANTETHEINE"/>
    <property type="match status" value="1"/>
</dbReference>
<evidence type="ECO:0000256" key="1">
    <source>
        <dbReference type="ARBA" id="ARBA00001957"/>
    </source>
</evidence>
<dbReference type="InterPro" id="IPR020845">
    <property type="entry name" value="AMP-binding_CS"/>
</dbReference>
<dbReference type="PANTHER" id="PTHR45527:SF1">
    <property type="entry name" value="FATTY ACID SYNTHASE"/>
    <property type="match status" value="1"/>
</dbReference>
<keyword evidence="3" id="KW-0597">Phosphoprotein</keyword>
<dbReference type="Pfam" id="PF00550">
    <property type="entry name" value="PP-binding"/>
    <property type="match status" value="2"/>
</dbReference>
<feature type="domain" description="Carrier" evidence="4">
    <location>
        <begin position="949"/>
        <end position="1024"/>
    </location>
</feature>
<dbReference type="GO" id="GO:0043041">
    <property type="term" value="P:amino acid activation for nonribosomal peptide biosynthetic process"/>
    <property type="evidence" value="ECO:0007669"/>
    <property type="project" value="TreeGrafter"/>
</dbReference>
<dbReference type="PANTHER" id="PTHR45527">
    <property type="entry name" value="NONRIBOSOMAL PEPTIDE SYNTHETASE"/>
    <property type="match status" value="1"/>
</dbReference>
<dbReference type="SMART" id="SM00823">
    <property type="entry name" value="PKS_PP"/>
    <property type="match status" value="2"/>
</dbReference>
<dbReference type="InterPro" id="IPR036736">
    <property type="entry name" value="ACP-like_sf"/>
</dbReference>
<proteinExistence type="predicted"/>
<dbReference type="InterPro" id="IPR010071">
    <property type="entry name" value="AA_adenyl_dom"/>
</dbReference>
<evidence type="ECO:0000313" key="6">
    <source>
        <dbReference type="Proteomes" id="UP000640485"/>
    </source>
</evidence>
<dbReference type="FunFam" id="1.10.1200.10:FF:000016">
    <property type="entry name" value="Non-ribosomal peptide synthase"/>
    <property type="match status" value="1"/>
</dbReference>
<dbReference type="Pfam" id="PF00501">
    <property type="entry name" value="AMP-binding"/>
    <property type="match status" value="1"/>
</dbReference>
<dbReference type="SUPFAM" id="SSF47336">
    <property type="entry name" value="ACP-like"/>
    <property type="match status" value="2"/>
</dbReference>
<dbReference type="SUPFAM" id="SSF56801">
    <property type="entry name" value="Acetyl-CoA synthetase-like"/>
    <property type="match status" value="2"/>
</dbReference>
<gene>
    <name evidence="5" type="ORF">JJJ17_08540</name>
</gene>
<name>A0A934W0P0_9RHOB</name>
<dbReference type="Gene3D" id="2.30.38.10">
    <property type="entry name" value="Luciferase, Domain 3"/>
    <property type="match status" value="2"/>
</dbReference>
<dbReference type="Gene3D" id="3.30.559.10">
    <property type="entry name" value="Chloramphenicol acetyltransferase-like domain"/>
    <property type="match status" value="2"/>
</dbReference>
<dbReference type="GO" id="GO:0005829">
    <property type="term" value="C:cytosol"/>
    <property type="evidence" value="ECO:0007669"/>
    <property type="project" value="TreeGrafter"/>
</dbReference>
<dbReference type="GO" id="GO:0031177">
    <property type="term" value="F:phosphopantetheine binding"/>
    <property type="evidence" value="ECO:0007669"/>
    <property type="project" value="InterPro"/>
</dbReference>
<dbReference type="InterPro" id="IPR006162">
    <property type="entry name" value="Ppantetheine_attach_site"/>
</dbReference>
<dbReference type="EMBL" id="JAEPRQ010000002">
    <property type="protein sequence ID" value="MBK4215969.1"/>
    <property type="molecule type" value="Genomic_DNA"/>
</dbReference>
<evidence type="ECO:0000313" key="5">
    <source>
        <dbReference type="EMBL" id="MBK4215969.1"/>
    </source>
</evidence>
<organism evidence="5 6">
    <name type="scientific">Paracoccus caeni</name>
    <dbReference type="NCBI Taxonomy" id="657651"/>
    <lineage>
        <taxon>Bacteria</taxon>
        <taxon>Pseudomonadati</taxon>
        <taxon>Pseudomonadota</taxon>
        <taxon>Alphaproteobacteria</taxon>
        <taxon>Rhodobacterales</taxon>
        <taxon>Paracoccaceae</taxon>
        <taxon>Paracoccus</taxon>
    </lineage>
</organism>
<dbReference type="InterPro" id="IPR009081">
    <property type="entry name" value="PP-bd_ACP"/>
</dbReference>
<dbReference type="CDD" id="cd19531">
    <property type="entry name" value="LCL_NRPS-like"/>
    <property type="match status" value="1"/>
</dbReference>
<comment type="caution">
    <text evidence="5">The sequence shown here is derived from an EMBL/GenBank/DDBJ whole genome shotgun (WGS) entry which is preliminary data.</text>
</comment>
<dbReference type="InterPro" id="IPR025110">
    <property type="entry name" value="AMP-bd_C"/>
</dbReference>
<feature type="domain" description="Carrier" evidence="4">
    <location>
        <begin position="1619"/>
        <end position="1692"/>
    </location>
</feature>
<dbReference type="Pfam" id="PF00668">
    <property type="entry name" value="Condensation"/>
    <property type="match status" value="2"/>
</dbReference>
<dbReference type="Proteomes" id="UP000640485">
    <property type="component" value="Unassembled WGS sequence"/>
</dbReference>
<dbReference type="Gene3D" id="3.40.50.980">
    <property type="match status" value="2"/>
</dbReference>
<dbReference type="InterPro" id="IPR023213">
    <property type="entry name" value="CAT-like_dom_sf"/>
</dbReference>
<keyword evidence="6" id="KW-1185">Reference proteome</keyword>
<dbReference type="RefSeq" id="WP_200685417.1">
    <property type="nucleotide sequence ID" value="NZ_JAEPRQ010000002.1"/>
</dbReference>
<comment type="cofactor">
    <cofactor evidence="1">
        <name>pantetheine 4'-phosphate</name>
        <dbReference type="ChEBI" id="CHEBI:47942"/>
    </cofactor>
</comment>
<dbReference type="SUPFAM" id="SSF52777">
    <property type="entry name" value="CoA-dependent acyltransferases"/>
    <property type="match status" value="4"/>
</dbReference>
<accession>A0A934W0P0</accession>
<evidence type="ECO:0000256" key="2">
    <source>
        <dbReference type="ARBA" id="ARBA00022450"/>
    </source>
</evidence>
<dbReference type="Gene3D" id="1.10.1200.10">
    <property type="entry name" value="ACP-like"/>
    <property type="match status" value="2"/>
</dbReference>
<keyword evidence="2" id="KW-0596">Phosphopantetheine</keyword>
<dbReference type="FunFam" id="3.40.50.980:FF:000001">
    <property type="entry name" value="Non-ribosomal peptide synthetase"/>
    <property type="match status" value="1"/>
</dbReference>
<dbReference type="NCBIfam" id="TIGR01733">
    <property type="entry name" value="AA-adenyl-dom"/>
    <property type="match status" value="1"/>
</dbReference>
<dbReference type="GO" id="GO:0003824">
    <property type="term" value="F:catalytic activity"/>
    <property type="evidence" value="ECO:0007669"/>
    <property type="project" value="InterPro"/>
</dbReference>
<dbReference type="InterPro" id="IPR001242">
    <property type="entry name" value="Condensation_dom"/>
</dbReference>
<sequence length="1718" mass="184092">MNTANDILELFEMTPSQAGMLFQSLYAPENGAYFQQYWGRLDGALDADAFRAAWQAVIARHDILRARCHWDDLDRPAFAIHRDARPEWQAEDWAALAANEQDARLAEWLQGDRARGFDMDALPLMRFALIRLAEDRHVFVWSFHHLLLDGWCGALLVAEVMRLYGGGAQQPPAPSFGDYVTWLDRQDKTAAGDYWTRTLTGIEGPTPLGIDRAETGETDLTEHRVTLGGDLSTALQALARRERLTLATLMQGAWALVMSRYAGTGDVTFGTVLAGRPADLPGVEEMAGLFLQTVPLRVTVTDQDAPLDWLRTIQSGHPEREAHGHIGLSAIRAASGLPASTPLFDSLLIVETYPESIETAVSRGGSALRLHGTGVHERTDFPLVAKVLPGEDIILSLAGDCTRIPAEALPRLAGHLMQVLQGFILTPETLAGIELLTAPELDHLARIGQGVDLPVQPTTLAQLLAMAKAQPDRVALETAADQLTYAELMARAGQIAASLTELGIGHGDIVAVCQDRTPDLLASLIAIWRCGAAYLPLDPAYPAERVAFILEDAQAVLALADPVGAAALGSAEDMGVLMVADCRGQGALRDAADAEDLAYILYTSGSTGKPKGVPISHGALANFLGSMRDQPGIGADDRLLALTTIAFDIAGLELFGPLITGGTVVLAEAGAALDGAALARMIEHHRISVMQATPAGWRVLRDSGWQGRPGLKMISGGEALDSALATDLMRLGGTLWNLYGPTETTIWSAALLVGPQHLRGAKVPVGGPIACTTLSLRDATGRLQPLGVSGELWIGGAGLSPGYLGRDDLTADRFVTRDGARHYRTGDRMRLNADGTLDFLGRFDDQVKLRGYRIELGEIERQIETHPAIGQAVAMVRGEGGAAKLIGYLRPVAEAPTPAEMRAHLAQVLPAYMIPSAWVTLPAFPLTPNGKIDRKALPLPDAGPRVAAPAGSQRDEVVAAIWAEVLDVPHVGPQDDFFALGGQSLLAMRVIGEVRRHLGVDLSLRDLFEAPVLARFCARIAERAGSPVLPGIITGAAPTLSAAQHRQWLLSRLAPDSADYHLPLALRLTGRLDPDALRRALSDLARRHSVLRWRFPSDQGIARVDVLPDTAVDLPETDLSALPVAEREPALAALRETEATARFALEEAAPWRARLVRVGAEEHVLLLTFHHILADEWSFGVMLQDLRAAYLGEALAEPVAQYGDFAAWQRVLPLQSQREFWKGVLENAPAVTDLPSDLPRPAQRDGKARRVDLSLDAGTTQALDRLARQNGASLFICLLAAWAVFLSRHSGRDDLLVGTPVSNRRLPEFQNLVGLFVNTLAIRADLADAADFTTIIARLREAVLAAHAHQDLPFEQVIEAMSPPRSEAHAPLVQTMFSMPELARSGDLGPDLDWQAMPAQTGRARFDLSLELARNGEGLAGHLDLAADLFSEDMAARLSARLVHFLSHLADTAEARPSDLPLLRESERSLILPALASGDAPSGEPGVIGSDAAVQGVPELPVALVSGPDGLRPAPGVRALVLGREGELMPPGATGWLALGGAGLSRGYPGDPARTAVAFLPNPHVDPRRFEVSESCLFHTGLPFRLTTTGAFEAATPMPEPIRLQAAPVNTGQRPPHEPARGETEQALALIWAGVLGTEPSRADSFFDLGGDSVMAVQVAARAAEAGLAIQPRDLFRHQTIAELATVAQPLQATGTTVLPELDIDLDAIADLVSFGDE</sequence>
<dbReference type="FunFam" id="3.30.300.30:FF:000010">
    <property type="entry name" value="Enterobactin synthetase component F"/>
    <property type="match status" value="1"/>
</dbReference>
<evidence type="ECO:0000256" key="3">
    <source>
        <dbReference type="ARBA" id="ARBA00022553"/>
    </source>
</evidence>